<evidence type="ECO:0000256" key="6">
    <source>
        <dbReference type="ARBA" id="ARBA00023004"/>
    </source>
</evidence>
<keyword evidence="6" id="KW-0408">Iron</keyword>
<gene>
    <name evidence="8" type="primary">LOC113704398</name>
</gene>
<dbReference type="PANTHER" id="PTHR10543:SF24">
    <property type="entry name" value="CAROTENOID ISOMEROOXYGENASE"/>
    <property type="match status" value="1"/>
</dbReference>
<keyword evidence="7" id="KW-1185">Reference proteome</keyword>
<evidence type="ECO:0000313" key="7">
    <source>
        <dbReference type="Proteomes" id="UP001652660"/>
    </source>
</evidence>
<dbReference type="Proteomes" id="UP001652660">
    <property type="component" value="Chromosome 8e"/>
</dbReference>
<sequence>MSRLDSFAALFRAELTPLYQFQWHPDSKAFIHVVCKASGKLASLPWKRGFISLSFIEFKLINVASVEVPLYMTVHFINAYEETDEHGRIKAVIVDCCEHINADTTILEMMNLQHLRSFNGEVVLPDARVGRFIVPLDGSPYGKLEAALDPDEHGKGMDMCSINPAYLGKKYRYAYACGAQRPCNFPNTLTKIDLF</sequence>
<evidence type="ECO:0000256" key="1">
    <source>
        <dbReference type="ARBA" id="ARBA00001954"/>
    </source>
</evidence>
<keyword evidence="5" id="KW-0560">Oxidoreductase</keyword>
<dbReference type="RefSeq" id="XP_071916969.1">
    <property type="nucleotide sequence ID" value="XM_072060868.1"/>
</dbReference>
<dbReference type="Pfam" id="PF03055">
    <property type="entry name" value="RPE65"/>
    <property type="match status" value="1"/>
</dbReference>
<dbReference type="InterPro" id="IPR004294">
    <property type="entry name" value="Carotenoid_Oase"/>
</dbReference>
<evidence type="ECO:0000256" key="4">
    <source>
        <dbReference type="ARBA" id="ARBA00022964"/>
    </source>
</evidence>
<protein>
    <submittedName>
        <fullName evidence="8">Carotenoid cleavage dioxygenase 8 homolog B, chloroplastic-like</fullName>
    </submittedName>
</protein>
<comment type="cofactor">
    <cofactor evidence="1">
        <name>Fe(2+)</name>
        <dbReference type="ChEBI" id="CHEBI:29033"/>
    </cofactor>
</comment>
<keyword evidence="3" id="KW-0479">Metal-binding</keyword>
<evidence type="ECO:0000256" key="2">
    <source>
        <dbReference type="ARBA" id="ARBA00006787"/>
    </source>
</evidence>
<evidence type="ECO:0000256" key="3">
    <source>
        <dbReference type="ARBA" id="ARBA00022723"/>
    </source>
</evidence>
<keyword evidence="4" id="KW-0223">Dioxygenase</keyword>
<evidence type="ECO:0000313" key="8">
    <source>
        <dbReference type="RefSeq" id="XP_071916969.1"/>
    </source>
</evidence>
<evidence type="ECO:0000256" key="5">
    <source>
        <dbReference type="ARBA" id="ARBA00023002"/>
    </source>
</evidence>
<proteinExistence type="inferred from homology"/>
<dbReference type="GeneID" id="113704398"/>
<comment type="similarity">
    <text evidence="2">Belongs to the carotenoid oxygenase family.</text>
</comment>
<accession>A0ABM4VBR8</accession>
<dbReference type="PANTHER" id="PTHR10543">
    <property type="entry name" value="BETA-CAROTENE DIOXYGENASE"/>
    <property type="match status" value="1"/>
</dbReference>
<reference evidence="8" key="1">
    <citation type="submission" date="2025-08" db="UniProtKB">
        <authorList>
            <consortium name="RefSeq"/>
        </authorList>
    </citation>
    <scope>IDENTIFICATION</scope>
    <source>
        <tissue evidence="8">Leaves</tissue>
    </source>
</reference>
<organism evidence="7 8">
    <name type="scientific">Coffea arabica</name>
    <name type="common">Arabian coffee</name>
    <dbReference type="NCBI Taxonomy" id="13443"/>
    <lineage>
        <taxon>Eukaryota</taxon>
        <taxon>Viridiplantae</taxon>
        <taxon>Streptophyta</taxon>
        <taxon>Embryophyta</taxon>
        <taxon>Tracheophyta</taxon>
        <taxon>Spermatophyta</taxon>
        <taxon>Magnoliopsida</taxon>
        <taxon>eudicotyledons</taxon>
        <taxon>Gunneridae</taxon>
        <taxon>Pentapetalae</taxon>
        <taxon>asterids</taxon>
        <taxon>lamiids</taxon>
        <taxon>Gentianales</taxon>
        <taxon>Rubiaceae</taxon>
        <taxon>Ixoroideae</taxon>
        <taxon>Gardenieae complex</taxon>
        <taxon>Bertiereae - Coffeeae clade</taxon>
        <taxon>Coffeeae</taxon>
        <taxon>Coffea</taxon>
    </lineage>
</organism>
<name>A0ABM4VBR8_COFAR</name>